<keyword evidence="1" id="KW-1133">Transmembrane helix</keyword>
<sequence length="541" mass="59972">MEDLVRTTEGKVNDTVEYTTEDSEIFTETSEDSDILTESTIVEDLMRTTEGNVNDTAEITTEDSEIFTGGSTLEDLIKTSEEKVNVTEEITTAESLFFTESSPDIELQTFTTISFNDPEISTSFEFLRKTTKNLLETTQNIDLDNTSVFESSFVSDPNTQTFASTTGTKNLSSQTTSDPVNAETIEIDKLTVDFLTTRTSSVVEQKTSDFKITTFNPTQIFATKSEAISIDSTITSEFLASTEISTFEKTKSSEKIETSFQTSTQAETTKLETSNKVTQNTETTTSTDFIDGIVTVPDLGSKMNTTKFSVTIPATTKTMAADMTEITDMVTNSTMPSLVDFLFLIQMRLGNSYLEVINETQAKLSQNLSDYTKKALMENNLVGYESIILLNITESERLAILFSLLKYRANAGENDSQLKQNLETSLKNGDRTILNVASVSVQKYTPSIDKPAELTTAQSELKTNTILAIIFGSVFGALTLFLLDDRVITLVVLLMIIWLESNSNILIEIIYCLLKSFFLIIIVKLTLTQISVISLLQLLNC</sequence>
<evidence type="ECO:0000313" key="3">
    <source>
        <dbReference type="Proteomes" id="UP000276133"/>
    </source>
</evidence>
<dbReference type="Proteomes" id="UP000276133">
    <property type="component" value="Unassembled WGS sequence"/>
</dbReference>
<name>A0A3M7Q1K9_BRAPC</name>
<organism evidence="2 3">
    <name type="scientific">Brachionus plicatilis</name>
    <name type="common">Marine rotifer</name>
    <name type="synonym">Brachionus muelleri</name>
    <dbReference type="NCBI Taxonomy" id="10195"/>
    <lineage>
        <taxon>Eukaryota</taxon>
        <taxon>Metazoa</taxon>
        <taxon>Spiralia</taxon>
        <taxon>Gnathifera</taxon>
        <taxon>Rotifera</taxon>
        <taxon>Eurotatoria</taxon>
        <taxon>Monogononta</taxon>
        <taxon>Pseudotrocha</taxon>
        <taxon>Ploima</taxon>
        <taxon>Brachionidae</taxon>
        <taxon>Brachionus</taxon>
    </lineage>
</organism>
<keyword evidence="3" id="KW-1185">Reference proteome</keyword>
<comment type="caution">
    <text evidence="2">The sequence shown here is derived from an EMBL/GenBank/DDBJ whole genome shotgun (WGS) entry which is preliminary data.</text>
</comment>
<protein>
    <submittedName>
        <fullName evidence="2">Uncharacterized protein</fullName>
    </submittedName>
</protein>
<accession>A0A3M7Q1K9</accession>
<evidence type="ECO:0000256" key="1">
    <source>
        <dbReference type="SAM" id="Phobius"/>
    </source>
</evidence>
<reference evidence="2 3" key="1">
    <citation type="journal article" date="2018" name="Sci. Rep.">
        <title>Genomic signatures of local adaptation to the degree of environmental predictability in rotifers.</title>
        <authorList>
            <person name="Franch-Gras L."/>
            <person name="Hahn C."/>
            <person name="Garcia-Roger E.M."/>
            <person name="Carmona M.J."/>
            <person name="Serra M."/>
            <person name="Gomez A."/>
        </authorList>
    </citation>
    <scope>NUCLEOTIDE SEQUENCE [LARGE SCALE GENOMIC DNA]</scope>
    <source>
        <strain evidence="2">HYR1</strain>
    </source>
</reference>
<keyword evidence="1" id="KW-0812">Transmembrane</keyword>
<dbReference type="STRING" id="10195.A0A3M7Q1K9"/>
<keyword evidence="1" id="KW-0472">Membrane</keyword>
<dbReference type="EMBL" id="REGN01007918">
    <property type="protein sequence ID" value="RNA04915.1"/>
    <property type="molecule type" value="Genomic_DNA"/>
</dbReference>
<feature type="transmembrane region" description="Helical" evidence="1">
    <location>
        <begin position="465"/>
        <end position="483"/>
    </location>
</feature>
<gene>
    <name evidence="2" type="ORF">BpHYR1_036254</name>
</gene>
<feature type="transmembrane region" description="Helical" evidence="1">
    <location>
        <begin position="490"/>
        <end position="511"/>
    </location>
</feature>
<dbReference type="AlphaFoldDB" id="A0A3M7Q1K9"/>
<evidence type="ECO:0000313" key="2">
    <source>
        <dbReference type="EMBL" id="RNA04915.1"/>
    </source>
</evidence>
<proteinExistence type="predicted"/>
<feature type="transmembrane region" description="Helical" evidence="1">
    <location>
        <begin position="517"/>
        <end position="539"/>
    </location>
</feature>